<comment type="caution">
    <text evidence="1">The sequence shown here is derived from an EMBL/GenBank/DDBJ whole genome shotgun (WGS) entry which is preliminary data.</text>
</comment>
<accession>A0ACC1Y3G5</accession>
<organism evidence="1 2">
    <name type="scientific">Melia azedarach</name>
    <name type="common">Chinaberry tree</name>
    <dbReference type="NCBI Taxonomy" id="155640"/>
    <lineage>
        <taxon>Eukaryota</taxon>
        <taxon>Viridiplantae</taxon>
        <taxon>Streptophyta</taxon>
        <taxon>Embryophyta</taxon>
        <taxon>Tracheophyta</taxon>
        <taxon>Spermatophyta</taxon>
        <taxon>Magnoliopsida</taxon>
        <taxon>eudicotyledons</taxon>
        <taxon>Gunneridae</taxon>
        <taxon>Pentapetalae</taxon>
        <taxon>rosids</taxon>
        <taxon>malvids</taxon>
        <taxon>Sapindales</taxon>
        <taxon>Meliaceae</taxon>
        <taxon>Melia</taxon>
    </lineage>
</organism>
<sequence length="775" mass="86388">MEIKIFEHFVLAFLGIISLIILEVNAQSQSGFISIDCGISGISGYTDKKTGINYTSDANYVDSGINSKISPEFNSEFLEQQFLNLRSFPEGKRNCYAIKPPRGNTKFLIRARFMYGNYDGLGKPPNFDLLLEADIWDSVELEDESTIVTKEIIHIPQKNPIYVCLVNTGSGTPFISALELRPVKNSTYPTQSGSLLLFQRWDIGSTSNQTIRYPDDVFDRIWSPDGHSFSYKWVPISTTSKVVSITDLFQPPSSVMQTAVVPVNGSSFLQLSWVPSDPKFQYYAYLFFAEIDNEQGNNLAREMTIIINGIKWYGPFPALYLTTNTIYSTSPMSAEKIEFSINATRNSTLPPLLNALEIFRVKEILQLLTNQQDADAIMNIKSNFNDYDPPRITALNLSSSGIAGEIAPYISSLTAINILDLSNNSLTGPVPEFLSQLPFLTELNLKGNKLRGTIPAGLIEKQRNGLLSLSAEGNPDLCPEASCSGGTHEKNSKFVVLLVASIVSICVLATAMAGLWILKRRILVGKNKGSFELKNQRFSYSDVVRITNNFEMVLGRGGFGTVYHGYLDDIQVAVKMLSPSSVQGYKQFQAEVELLMRVHHKNLTTLVGYCDEGTNMGLIYEFMAKGNLQEHLTGDEADILSWEGRLRIGTEAAQGLEYLHNGCKPPIVHRDVKSTNILLNEKFQAKLADFGLSRIFPVEGGTHVSTTIVGTPGYLDPEYFISNRLTEKSDVYSFGVVLLEIITSKPVIDRTHTERTHISEWVSFRLANWGYQKYC</sequence>
<name>A0ACC1Y3G5_MELAZ</name>
<gene>
    <name evidence="1" type="ORF">OWV82_009717</name>
</gene>
<evidence type="ECO:0000313" key="1">
    <source>
        <dbReference type="EMBL" id="KAJ4717973.1"/>
    </source>
</evidence>
<dbReference type="Proteomes" id="UP001164539">
    <property type="component" value="Chromosome 5"/>
</dbReference>
<proteinExistence type="predicted"/>
<protein>
    <submittedName>
        <fullName evidence="1">Protein kinase family protein</fullName>
    </submittedName>
</protein>
<dbReference type="EMBL" id="CM051398">
    <property type="protein sequence ID" value="KAJ4717973.1"/>
    <property type="molecule type" value="Genomic_DNA"/>
</dbReference>
<evidence type="ECO:0000313" key="2">
    <source>
        <dbReference type="Proteomes" id="UP001164539"/>
    </source>
</evidence>
<reference evidence="1 2" key="1">
    <citation type="journal article" date="2023" name="Science">
        <title>Complex scaffold remodeling in plant triterpene biosynthesis.</title>
        <authorList>
            <person name="De La Pena R."/>
            <person name="Hodgson H."/>
            <person name="Liu J.C."/>
            <person name="Stephenson M.J."/>
            <person name="Martin A.C."/>
            <person name="Owen C."/>
            <person name="Harkess A."/>
            <person name="Leebens-Mack J."/>
            <person name="Jimenez L.E."/>
            <person name="Osbourn A."/>
            <person name="Sattely E.S."/>
        </authorList>
    </citation>
    <scope>NUCLEOTIDE SEQUENCE [LARGE SCALE GENOMIC DNA]</scope>
    <source>
        <strain evidence="2">cv. JPN11</strain>
        <tissue evidence="1">Leaf</tissue>
    </source>
</reference>
<keyword evidence="1" id="KW-0418">Kinase</keyword>
<keyword evidence="1" id="KW-0808">Transferase</keyword>
<keyword evidence="2" id="KW-1185">Reference proteome</keyword>